<feature type="region of interest" description="Disordered" evidence="8">
    <location>
        <begin position="1101"/>
        <end position="1133"/>
    </location>
</feature>
<dbReference type="CDD" id="cd09141">
    <property type="entry name" value="PLDc_vPLD1_2_yPLD_like_2"/>
    <property type="match status" value="1"/>
</dbReference>
<keyword evidence="5 7" id="KW-0442">Lipid degradation</keyword>
<dbReference type="CDD" id="cd09138">
    <property type="entry name" value="PLDc_vPLD1_2_yPLD_like_1"/>
    <property type="match status" value="1"/>
</dbReference>
<evidence type="ECO:0000256" key="2">
    <source>
        <dbReference type="ARBA" id="ARBA00008664"/>
    </source>
</evidence>
<evidence type="ECO:0000259" key="9">
    <source>
        <dbReference type="PROSITE" id="PS50035"/>
    </source>
</evidence>
<name>A0A1X2G5A6_9FUNG</name>
<evidence type="ECO:0000256" key="3">
    <source>
        <dbReference type="ARBA" id="ARBA00022737"/>
    </source>
</evidence>
<dbReference type="InterPro" id="IPR036871">
    <property type="entry name" value="PX_dom_sf"/>
</dbReference>
<dbReference type="InterPro" id="IPR025202">
    <property type="entry name" value="PLD-like_dom"/>
</dbReference>
<dbReference type="PROSITE" id="PS50035">
    <property type="entry name" value="PLD"/>
    <property type="match status" value="2"/>
</dbReference>
<dbReference type="Proteomes" id="UP000242146">
    <property type="component" value="Unassembled WGS sequence"/>
</dbReference>
<dbReference type="InterPro" id="IPR015679">
    <property type="entry name" value="PLipase_D_fam"/>
</dbReference>
<dbReference type="OrthoDB" id="14911at2759"/>
<dbReference type="GO" id="GO:0035091">
    <property type="term" value="F:phosphatidylinositol binding"/>
    <property type="evidence" value="ECO:0007669"/>
    <property type="project" value="InterPro"/>
</dbReference>
<accession>A0A1X2G5A6</accession>
<feature type="domain" description="PLD phosphodiesterase" evidence="9">
    <location>
        <begin position="415"/>
        <end position="442"/>
    </location>
</feature>
<dbReference type="Gene3D" id="3.30.1520.10">
    <property type="entry name" value="Phox-like domain"/>
    <property type="match status" value="1"/>
</dbReference>
<keyword evidence="11" id="KW-1185">Reference proteome</keyword>
<dbReference type="GO" id="GO:0009395">
    <property type="term" value="P:phospholipid catabolic process"/>
    <property type="evidence" value="ECO:0007669"/>
    <property type="project" value="TreeGrafter"/>
</dbReference>
<dbReference type="PANTHER" id="PTHR18896">
    <property type="entry name" value="PHOSPHOLIPASE D"/>
    <property type="match status" value="1"/>
</dbReference>
<feature type="compositionally biased region" description="Low complexity" evidence="8">
    <location>
        <begin position="875"/>
        <end position="885"/>
    </location>
</feature>
<dbReference type="AlphaFoldDB" id="A0A1X2G5A6"/>
<dbReference type="SUPFAM" id="SSF56024">
    <property type="entry name" value="Phospholipase D/nuclease"/>
    <property type="match status" value="2"/>
</dbReference>
<organism evidence="10 11">
    <name type="scientific">Hesseltinella vesiculosa</name>
    <dbReference type="NCBI Taxonomy" id="101127"/>
    <lineage>
        <taxon>Eukaryota</taxon>
        <taxon>Fungi</taxon>
        <taxon>Fungi incertae sedis</taxon>
        <taxon>Mucoromycota</taxon>
        <taxon>Mucoromycotina</taxon>
        <taxon>Mucoromycetes</taxon>
        <taxon>Mucorales</taxon>
        <taxon>Cunninghamellaceae</taxon>
        <taxon>Hesseltinella</taxon>
    </lineage>
</organism>
<dbReference type="Pfam" id="PF13091">
    <property type="entry name" value="PLDc_2"/>
    <property type="match status" value="1"/>
</dbReference>
<evidence type="ECO:0000256" key="5">
    <source>
        <dbReference type="ARBA" id="ARBA00022963"/>
    </source>
</evidence>
<evidence type="ECO:0000256" key="1">
    <source>
        <dbReference type="ARBA" id="ARBA00000798"/>
    </source>
</evidence>
<keyword evidence="4 7" id="KW-0378">Hydrolase</keyword>
<dbReference type="EC" id="3.1.4.4" evidence="7"/>
<evidence type="ECO:0000256" key="8">
    <source>
        <dbReference type="SAM" id="MobiDB-lite"/>
    </source>
</evidence>
<feature type="compositionally biased region" description="Polar residues" evidence="8">
    <location>
        <begin position="1101"/>
        <end position="1110"/>
    </location>
</feature>
<dbReference type="FunFam" id="3.30.870.10:FF:000011">
    <property type="entry name" value="Phospholipase"/>
    <property type="match status" value="1"/>
</dbReference>
<feature type="region of interest" description="Disordered" evidence="8">
    <location>
        <begin position="814"/>
        <end position="842"/>
    </location>
</feature>
<dbReference type="STRING" id="101127.A0A1X2G5A6"/>
<sequence length="1223" mass="137621">MNLLPAMLLAEVVLGDDHGQSRIPVILPLLRLHVDKVSRHYPHGHSNLAISISYGSAQWTVYRRYWDFIKLHYAYREDRQPVHSSGSSSHSTSSVPNNMDKVLQTYLVQLMNALQSSGKINRLCKFLEISTLGLNLDAQAAVSYHGKEGYLIIAARSIREPRYDHSRFGAIGRLFGQHQRHTRAHAPKWFMVRDNCLICVDHPSQMDYYDVFLFDPKFRVHRGYSHILGDKPKQLQKVIKSAARTFSLGHSTLVIETSQGDLYLHAKNVEQAILFEQSIHHALKKSFWCIPKNRFNSFAPVRRNSPCTWFVDGKDYFYELSVALDNAKSYIYIHDWWLYLRRPASQYPTWRLDQVLKRKADEGVKIYVIVYKEVAVAIPLSSHYTKTSLLALSDNVYVQRHPSRALDMLNKDNTLFWAQHEKLCLVDGVVAFLGGLDLCYGRWDTCEHNLTDDPPLGSNHQVWLGKDYSNPRIEDFSSLDKPFEDGLDRSRFPRMPWHDVSVRILGDAVNDIDRHFVERWNYLRRRKSAAPKRDTPLLLPQAQQPLSSFTSDPRISQPPTSIHSNVQILRSVCSWSIGHERVEHSIMDAYVELIEKSNHFVYIENQFFVTSTKVGSTVIENKIGDALYRRIVQAHERKENWHAMILLPLMPGFPGSIDLNDGATVRRIMQCQYASIGRGPDSLLGRLHAAGIKYTSSYISFFGLRHWGSLNGRYTTEQIYIHSKTMIVDDTTVIIGSANINERSMLGTRDSEIAACIQDTEMISSTMGNRPVQVGKFAHSLRLRLMAEHLGLPVAPWDLERLLTNRGKFDQGLDAPPISAPLSPAGSSATFHAPLTPTRMTSSTSLLKDVTAMPTESSPPSAESVATTEVHILGSPYSSTATSSPTAPPTSPTLPDKQEPDEGADGLPTENAPSRRASCNHVPLNEHGDEAIAIYRTWASWDTDTNNNGDETGMLPLPLPMTLENNHTVIYHQTEELLPLPCQGSPPTSNSSRLSLLAERPDPADDLDVFSKLVDPLMARVWLLGWARTNTDLFRRCFMVMPDNNVRTWESHGSFIKLARLLLSKTEVTTGTAILETHPTLASNNTYQASVSISTATVHLSVSQSQRPPNSRTSLALSESSRARTSSSTMASATNLPMSLRPPSFIYAVASMAASAPISTSSHNMAPVYETSSTMTNFVQPFIHHLLQRIRGHLVIWPVHFMEDEKDEFVFAMDRLAPLDIFD</sequence>
<reference evidence="10 11" key="1">
    <citation type="submission" date="2016-07" db="EMBL/GenBank/DDBJ databases">
        <title>Pervasive Adenine N6-methylation of Active Genes in Fungi.</title>
        <authorList>
            <consortium name="DOE Joint Genome Institute"/>
            <person name="Mondo S.J."/>
            <person name="Dannebaum R.O."/>
            <person name="Kuo R.C."/>
            <person name="Labutti K."/>
            <person name="Haridas S."/>
            <person name="Kuo A."/>
            <person name="Salamov A."/>
            <person name="Ahrendt S.R."/>
            <person name="Lipzen A."/>
            <person name="Sullivan W."/>
            <person name="Andreopoulos W.B."/>
            <person name="Clum A."/>
            <person name="Lindquist E."/>
            <person name="Daum C."/>
            <person name="Ramamoorthy G.K."/>
            <person name="Gryganskyi A."/>
            <person name="Culley D."/>
            <person name="Magnuson J.K."/>
            <person name="James T.Y."/>
            <person name="O'Malley M.A."/>
            <person name="Stajich J.E."/>
            <person name="Spatafora J.W."/>
            <person name="Visel A."/>
            <person name="Grigoriev I.V."/>
        </authorList>
    </citation>
    <scope>NUCLEOTIDE SEQUENCE [LARGE SCALE GENOMIC DNA]</scope>
    <source>
        <strain evidence="10 11">NRRL 3301</strain>
    </source>
</reference>
<evidence type="ECO:0000256" key="7">
    <source>
        <dbReference type="PIRNR" id="PIRNR009376"/>
    </source>
</evidence>
<evidence type="ECO:0000256" key="6">
    <source>
        <dbReference type="ARBA" id="ARBA00023098"/>
    </source>
</evidence>
<evidence type="ECO:0000313" key="11">
    <source>
        <dbReference type="Proteomes" id="UP000242146"/>
    </source>
</evidence>
<keyword evidence="3" id="KW-0677">Repeat</keyword>
<dbReference type="EMBL" id="MCGT01000042">
    <property type="protein sequence ID" value="ORX45468.1"/>
    <property type="molecule type" value="Genomic_DNA"/>
</dbReference>
<evidence type="ECO:0000256" key="4">
    <source>
        <dbReference type="ARBA" id="ARBA00022801"/>
    </source>
</evidence>
<proteinExistence type="inferred from homology"/>
<comment type="similarity">
    <text evidence="2 7">Belongs to the phospholipase D family.</text>
</comment>
<dbReference type="GO" id="GO:0035556">
    <property type="term" value="P:intracellular signal transduction"/>
    <property type="evidence" value="ECO:0007669"/>
    <property type="project" value="InterPro"/>
</dbReference>
<dbReference type="PIRSF" id="PIRSF009376">
    <property type="entry name" value="Phospholipase_D_euk"/>
    <property type="match status" value="1"/>
</dbReference>
<feature type="region of interest" description="Disordered" evidence="8">
    <location>
        <begin position="875"/>
        <end position="924"/>
    </location>
</feature>
<dbReference type="GO" id="GO:0006654">
    <property type="term" value="P:phosphatidic acid biosynthetic process"/>
    <property type="evidence" value="ECO:0007669"/>
    <property type="project" value="InterPro"/>
</dbReference>
<gene>
    <name evidence="10" type="ORF">DM01DRAFT_1368679</name>
</gene>
<evidence type="ECO:0000313" key="10">
    <source>
        <dbReference type="EMBL" id="ORX45468.1"/>
    </source>
</evidence>
<dbReference type="PANTHER" id="PTHR18896:SF76">
    <property type="entry name" value="PHOSPHOLIPASE"/>
    <property type="match status" value="1"/>
</dbReference>
<feature type="compositionally biased region" description="Low complexity" evidence="8">
    <location>
        <begin position="1111"/>
        <end position="1133"/>
    </location>
</feature>
<comment type="catalytic activity">
    <reaction evidence="1 7">
        <text>a 1,2-diacyl-sn-glycero-3-phosphocholine + H2O = a 1,2-diacyl-sn-glycero-3-phosphate + choline + H(+)</text>
        <dbReference type="Rhea" id="RHEA:14445"/>
        <dbReference type="ChEBI" id="CHEBI:15354"/>
        <dbReference type="ChEBI" id="CHEBI:15377"/>
        <dbReference type="ChEBI" id="CHEBI:15378"/>
        <dbReference type="ChEBI" id="CHEBI:57643"/>
        <dbReference type="ChEBI" id="CHEBI:58608"/>
        <dbReference type="EC" id="3.1.4.4"/>
    </reaction>
</comment>
<dbReference type="InterPro" id="IPR001736">
    <property type="entry name" value="PLipase_D/transphosphatidylase"/>
</dbReference>
<comment type="caution">
    <text evidence="10">The sequence shown here is derived from an EMBL/GenBank/DDBJ whole genome shotgun (WGS) entry which is preliminary data.</text>
</comment>
<dbReference type="SMART" id="SM00155">
    <property type="entry name" value="PLDc"/>
    <property type="match status" value="2"/>
</dbReference>
<protein>
    <recommendedName>
        <fullName evidence="7">Phospholipase</fullName>
        <ecNumber evidence="7">3.1.4.4</ecNumber>
    </recommendedName>
</protein>
<keyword evidence="6" id="KW-0443">Lipid metabolism</keyword>
<dbReference type="GO" id="GO:0004630">
    <property type="term" value="F:phospholipase D activity"/>
    <property type="evidence" value="ECO:0007669"/>
    <property type="project" value="UniProtKB-UniRule"/>
</dbReference>
<feature type="domain" description="PLD phosphodiesterase" evidence="9">
    <location>
        <begin position="717"/>
        <end position="744"/>
    </location>
</feature>
<dbReference type="Gene3D" id="3.30.870.10">
    <property type="entry name" value="Endonuclease Chain A"/>
    <property type="match status" value="2"/>
</dbReference>
<dbReference type="InterPro" id="IPR016555">
    <property type="entry name" value="PLipase_D_euk"/>
</dbReference>